<evidence type="ECO:0000256" key="1">
    <source>
        <dbReference type="SAM" id="MobiDB-lite"/>
    </source>
</evidence>
<feature type="compositionally biased region" description="Basic and acidic residues" evidence="1">
    <location>
        <begin position="13"/>
        <end position="22"/>
    </location>
</feature>
<proteinExistence type="predicted"/>
<feature type="region of interest" description="Disordered" evidence="1">
    <location>
        <begin position="1"/>
        <end position="23"/>
    </location>
</feature>
<dbReference type="AlphaFoldDB" id="A0A2A2K8N2"/>
<name>A0A2A2K8N2_9BILA</name>
<protein>
    <submittedName>
        <fullName evidence="2">Uncharacterized protein</fullName>
    </submittedName>
</protein>
<sequence length="90" mass="9665">MYGITPSAISDMRLSEPPEKVLKKSSTPPVVRWLSRPNAVGSMPGSGTSVACANFARLMLCAIWSAADAMRVGVLKRKRRVSVCPPPPLI</sequence>
<gene>
    <name evidence="2" type="ORF">WR25_11085</name>
</gene>
<evidence type="ECO:0000313" key="3">
    <source>
        <dbReference type="Proteomes" id="UP000218231"/>
    </source>
</evidence>
<comment type="caution">
    <text evidence="2">The sequence shown here is derived from an EMBL/GenBank/DDBJ whole genome shotgun (WGS) entry which is preliminary data.</text>
</comment>
<organism evidence="2 3">
    <name type="scientific">Diploscapter pachys</name>
    <dbReference type="NCBI Taxonomy" id="2018661"/>
    <lineage>
        <taxon>Eukaryota</taxon>
        <taxon>Metazoa</taxon>
        <taxon>Ecdysozoa</taxon>
        <taxon>Nematoda</taxon>
        <taxon>Chromadorea</taxon>
        <taxon>Rhabditida</taxon>
        <taxon>Rhabditina</taxon>
        <taxon>Rhabditomorpha</taxon>
        <taxon>Rhabditoidea</taxon>
        <taxon>Rhabditidae</taxon>
        <taxon>Diploscapter</taxon>
    </lineage>
</organism>
<evidence type="ECO:0000313" key="2">
    <source>
        <dbReference type="EMBL" id="PAV70291.1"/>
    </source>
</evidence>
<keyword evidence="3" id="KW-1185">Reference proteome</keyword>
<dbReference type="EMBL" id="LIAE01009306">
    <property type="protein sequence ID" value="PAV70291.1"/>
    <property type="molecule type" value="Genomic_DNA"/>
</dbReference>
<accession>A0A2A2K8N2</accession>
<dbReference type="Proteomes" id="UP000218231">
    <property type="component" value="Unassembled WGS sequence"/>
</dbReference>
<reference evidence="2 3" key="1">
    <citation type="journal article" date="2017" name="Curr. Biol.">
        <title>Genome architecture and evolution of a unichromosomal asexual nematode.</title>
        <authorList>
            <person name="Fradin H."/>
            <person name="Zegar C."/>
            <person name="Gutwein M."/>
            <person name="Lucas J."/>
            <person name="Kovtun M."/>
            <person name="Corcoran D."/>
            <person name="Baugh L.R."/>
            <person name="Kiontke K."/>
            <person name="Gunsalus K."/>
            <person name="Fitch D.H."/>
            <person name="Piano F."/>
        </authorList>
    </citation>
    <scope>NUCLEOTIDE SEQUENCE [LARGE SCALE GENOMIC DNA]</scope>
    <source>
        <strain evidence="2">PF1309</strain>
    </source>
</reference>